<evidence type="ECO:0000259" key="5">
    <source>
        <dbReference type="Pfam" id="PF00326"/>
    </source>
</evidence>
<reference evidence="7 8" key="1">
    <citation type="submission" date="2012-11" db="EMBL/GenBank/DDBJ databases">
        <title>The complete genome sequence of Corynebacterium maris Coryn-1 (=DSM 45190).</title>
        <authorList>
            <person name="Schaffert L."/>
            <person name="Albersmeier A."/>
            <person name="Kalinowski J."/>
            <person name="Ruckert C."/>
        </authorList>
    </citation>
    <scope>NUCLEOTIDE SEQUENCE [LARGE SCALE GENOMIC DNA]</scope>
    <source>
        <strain evidence="8">Coryn-1</strain>
    </source>
</reference>
<dbReference type="InterPro" id="IPR002470">
    <property type="entry name" value="Peptidase_S9A"/>
</dbReference>
<accession>S5SX34</accession>
<dbReference type="SUPFAM" id="SSF53474">
    <property type="entry name" value="alpha/beta-Hydrolases"/>
    <property type="match status" value="1"/>
</dbReference>
<evidence type="ECO:0000256" key="2">
    <source>
        <dbReference type="ARBA" id="ARBA00022670"/>
    </source>
</evidence>
<dbReference type="GO" id="GO:0004252">
    <property type="term" value="F:serine-type endopeptidase activity"/>
    <property type="evidence" value="ECO:0007669"/>
    <property type="project" value="InterPro"/>
</dbReference>
<comment type="similarity">
    <text evidence="1">Belongs to the peptidase S9A family.</text>
</comment>
<evidence type="ECO:0000313" key="8">
    <source>
        <dbReference type="Proteomes" id="UP000015388"/>
    </source>
</evidence>
<dbReference type="STRING" id="1224163.B841_10975"/>
<dbReference type="PANTHER" id="PTHR11757">
    <property type="entry name" value="PROTEASE FAMILY S9A OLIGOPEPTIDASE"/>
    <property type="match status" value="1"/>
</dbReference>
<dbReference type="Pfam" id="PF02897">
    <property type="entry name" value="Peptidase_S9_N"/>
    <property type="match status" value="1"/>
</dbReference>
<dbReference type="Gene3D" id="2.130.10.120">
    <property type="entry name" value="Prolyl oligopeptidase, N-terminal domain"/>
    <property type="match status" value="1"/>
</dbReference>
<dbReference type="InterPro" id="IPR051543">
    <property type="entry name" value="Serine_Peptidase_S9A"/>
</dbReference>
<proteinExistence type="inferred from homology"/>
<dbReference type="MEROPS" id="S09.010"/>
<dbReference type="eggNOG" id="COG1770">
    <property type="taxonomic scope" value="Bacteria"/>
</dbReference>
<protein>
    <submittedName>
        <fullName evidence="7">Protease II</fullName>
    </submittedName>
</protein>
<dbReference type="AlphaFoldDB" id="S5SX34"/>
<dbReference type="PATRIC" id="fig|1224163.3.peg.2213"/>
<keyword evidence="2 7" id="KW-0645">Protease</keyword>
<dbReference type="Gene3D" id="3.40.50.1820">
    <property type="entry name" value="alpha/beta hydrolase"/>
    <property type="match status" value="1"/>
</dbReference>
<dbReference type="KEGG" id="cmd:B841_10975"/>
<dbReference type="PANTHER" id="PTHR11757:SF19">
    <property type="entry name" value="PROLYL ENDOPEPTIDASE-LIKE"/>
    <property type="match status" value="1"/>
</dbReference>
<dbReference type="HOGENOM" id="CLU_011290_0_2_11"/>
<dbReference type="PRINTS" id="PR00862">
    <property type="entry name" value="PROLIGOPTASE"/>
</dbReference>
<dbReference type="Proteomes" id="UP000015388">
    <property type="component" value="Chromosome"/>
</dbReference>
<dbReference type="InterPro" id="IPR029058">
    <property type="entry name" value="AB_hydrolase_fold"/>
</dbReference>
<evidence type="ECO:0000313" key="7">
    <source>
        <dbReference type="EMBL" id="AGS35667.1"/>
    </source>
</evidence>
<evidence type="ECO:0000256" key="1">
    <source>
        <dbReference type="ARBA" id="ARBA00005228"/>
    </source>
</evidence>
<dbReference type="Pfam" id="PF00326">
    <property type="entry name" value="Peptidase_S9"/>
    <property type="match status" value="1"/>
</dbReference>
<name>S5SX34_9CORY</name>
<keyword evidence="3" id="KW-0378">Hydrolase</keyword>
<feature type="domain" description="Peptidase S9 prolyl oligopeptidase catalytic" evidence="5">
    <location>
        <begin position="490"/>
        <end position="703"/>
    </location>
</feature>
<organism evidence="7 8">
    <name type="scientific">Corynebacterium maris DSM 45190</name>
    <dbReference type="NCBI Taxonomy" id="1224163"/>
    <lineage>
        <taxon>Bacteria</taxon>
        <taxon>Bacillati</taxon>
        <taxon>Actinomycetota</taxon>
        <taxon>Actinomycetes</taxon>
        <taxon>Mycobacteriales</taxon>
        <taxon>Corynebacteriaceae</taxon>
        <taxon>Corynebacterium</taxon>
    </lineage>
</organism>
<feature type="domain" description="Peptidase S9A N-terminal" evidence="6">
    <location>
        <begin position="9"/>
        <end position="430"/>
    </location>
</feature>
<keyword evidence="4" id="KW-0720">Serine protease</keyword>
<dbReference type="InterPro" id="IPR001375">
    <property type="entry name" value="Peptidase_S9_cat"/>
</dbReference>
<keyword evidence="8" id="KW-1185">Reference proteome</keyword>
<dbReference type="EMBL" id="CP003924">
    <property type="protein sequence ID" value="AGS35667.1"/>
    <property type="molecule type" value="Genomic_DNA"/>
</dbReference>
<evidence type="ECO:0000256" key="3">
    <source>
        <dbReference type="ARBA" id="ARBA00022801"/>
    </source>
</evidence>
<evidence type="ECO:0000259" key="6">
    <source>
        <dbReference type="Pfam" id="PF02897"/>
    </source>
</evidence>
<sequence>MPEHTPAQPPIATKKPVTRSFHGRDFVDDYEWLRDKDSPETIDYLEAENAYTEAQTAHLKDLADNIYNEITSRVKQTDMSIPVRAGDWWYYGRTEEGKNYGYSCRLPVEEGSDPWTPPTIPEGGVPDGEQIILDLNELAEGHEFFSLGASTVTDSGRYLAYSIDTEGDERFDLFVKDLETGELLDDRLTGVFYGATWVDEDYIFYQRVDEAWRPDSVWRHKIGAPESEDVLVYREEDERFTVGAGGTRSRKYLMIESASKITTETWVLDTTNPEGEFTVLWPREHDVEYSVDHAEVAGQDRWIVTHNATGKNFAVGETGVEELPPLRELNPLLPHDEQVRVEGVDTYQGHIVAAYRRGAIGRLAIMRLGADGYGSFEELDFDEELYTVGAGGQPEWDAPVIRVSYVSFTQPTQLFDYRVATGERTLLKEQEVLGGYDRNDYTAYRLWTTAQDGTRIPVSVVHRADLDTSTPQPTLLYAYGSYESSTDPGFSIARLSLMDRGLIFAVAHVRGGGEMGRRWYDDGKILKKKNTFTDFIDVADDLVDRGLTSYDKIVAEGGSAGGMLVGAVANMAPEKFAGIQAIVPFVDSLTSMLMPELPLTVTEWDEWGNPYEDPEVYDYMASYSGYENVAAQNYPDILAVTSLNDTRVLYVEPAKWIAALRDKATGGQFLLKTEMSAGHGGVSGRYSKWRQTAFEYAWTVDKATGGAVTR</sequence>
<dbReference type="InterPro" id="IPR023302">
    <property type="entry name" value="Pept_S9A_N"/>
</dbReference>
<evidence type="ECO:0000256" key="4">
    <source>
        <dbReference type="ARBA" id="ARBA00022825"/>
    </source>
</evidence>
<dbReference type="SUPFAM" id="SSF50993">
    <property type="entry name" value="Peptidase/esterase 'gauge' domain"/>
    <property type="match status" value="1"/>
</dbReference>
<gene>
    <name evidence="7" type="ORF">B841_10975</name>
</gene>
<dbReference type="GO" id="GO:0006508">
    <property type="term" value="P:proteolysis"/>
    <property type="evidence" value="ECO:0007669"/>
    <property type="project" value="UniProtKB-KW"/>
</dbReference>